<keyword evidence="2 3" id="KW-0975">Bacterial flagellum</keyword>
<dbReference type="InterPro" id="IPR046358">
    <property type="entry name" value="Flagellin_C"/>
</dbReference>
<feature type="domain" description="Flagellin C-terminal" evidence="5">
    <location>
        <begin position="315"/>
        <end position="399"/>
    </location>
</feature>
<evidence type="ECO:0000256" key="3">
    <source>
        <dbReference type="RuleBase" id="RU362073"/>
    </source>
</evidence>
<evidence type="ECO:0000313" key="7">
    <source>
        <dbReference type="Proteomes" id="UP001321492"/>
    </source>
</evidence>
<keyword evidence="6" id="KW-0966">Cell projection</keyword>
<evidence type="ECO:0000313" key="6">
    <source>
        <dbReference type="EMBL" id="MDJ1158463.1"/>
    </source>
</evidence>
<proteinExistence type="inferred from homology"/>
<keyword evidence="6" id="KW-0282">Flagellum</keyword>
<keyword evidence="6" id="KW-0969">Cilium</keyword>
<accession>A0ABT7AGG0</accession>
<dbReference type="SUPFAM" id="SSF64518">
    <property type="entry name" value="Phase 1 flagellin"/>
    <property type="match status" value="1"/>
</dbReference>
<reference evidence="6 7" key="1">
    <citation type="submission" date="2023-05" db="EMBL/GenBank/DDBJ databases">
        <title>Chelatococcus sp. nov., a moderately thermophilic bacterium isolated from hot spring microbial mat.</title>
        <authorList>
            <person name="Hu C.-J."/>
            <person name="Li W.-J."/>
        </authorList>
    </citation>
    <scope>NUCLEOTIDE SEQUENCE [LARGE SCALE GENOMIC DNA]</scope>
    <source>
        <strain evidence="6 7">SYSU G07232</strain>
    </source>
</reference>
<dbReference type="Proteomes" id="UP001321492">
    <property type="component" value="Unassembled WGS sequence"/>
</dbReference>
<evidence type="ECO:0000256" key="2">
    <source>
        <dbReference type="ARBA" id="ARBA00023143"/>
    </source>
</evidence>
<feature type="domain" description="Flagellin N-terminal" evidence="4">
    <location>
        <begin position="13"/>
        <end position="120"/>
    </location>
</feature>
<dbReference type="InterPro" id="IPR001029">
    <property type="entry name" value="Flagellin_N"/>
</dbReference>
<gene>
    <name evidence="6" type="ORF">QNA08_09475</name>
</gene>
<keyword evidence="3" id="KW-0964">Secreted</keyword>
<comment type="function">
    <text evidence="3">Flagellin is the subunit protein which polymerizes to form the filaments of bacterial flagella.</text>
</comment>
<evidence type="ECO:0000259" key="5">
    <source>
        <dbReference type="Pfam" id="PF00700"/>
    </source>
</evidence>
<dbReference type="Pfam" id="PF00669">
    <property type="entry name" value="Flagellin_N"/>
    <property type="match status" value="1"/>
</dbReference>
<organism evidence="6 7">
    <name type="scientific">Chelatococcus albus</name>
    <dbReference type="NCBI Taxonomy" id="3047466"/>
    <lineage>
        <taxon>Bacteria</taxon>
        <taxon>Pseudomonadati</taxon>
        <taxon>Pseudomonadota</taxon>
        <taxon>Alphaproteobacteria</taxon>
        <taxon>Hyphomicrobiales</taxon>
        <taxon>Chelatococcaceae</taxon>
        <taxon>Chelatococcus</taxon>
    </lineage>
</organism>
<comment type="similarity">
    <text evidence="1 3">Belongs to the bacterial flagellin family.</text>
</comment>
<keyword evidence="7" id="KW-1185">Reference proteome</keyword>
<evidence type="ECO:0000256" key="1">
    <source>
        <dbReference type="ARBA" id="ARBA00005709"/>
    </source>
</evidence>
<dbReference type="PANTHER" id="PTHR42792">
    <property type="entry name" value="FLAGELLIN"/>
    <property type="match status" value="1"/>
</dbReference>
<sequence length="401" mass="41727">MSDIVLSQGVRQNLLSLQKTADLLGVTQNRLATGKKVNSALDNPGNFFTASGLNARASDLGRLLDGIGQAVKTLEAADGGIKALTKLVETAQATMRQALQSASTSPKVVAEKATSATTALVGAAPALGMTAGDQLMIKVGAAPAVSIAVAAGDTVQNLIDKINTNTTLNPAAGPKTVRASLDDFGKLRIETLDGNDLGLEVQDSTSVPVNRLKNLFGTNVPDATGVHTVKGSINTVRQAMAKQFDELLVQMNQVAKDASYNGINLLNAESLRVVFNEANTSSLVIEGVRFSADGLGIGGSISQFQSDADIAVVVDQLTKALTKLRSQASTFGANLTVVQTRQDFTKQAILTLNTGADQLVLADNNEEGANLLALQTRQQLSQTALSMAAQADQAVLRLFGG</sequence>
<protein>
    <recommendedName>
        <fullName evidence="3">Flagellin</fullName>
    </recommendedName>
</protein>
<dbReference type="Pfam" id="PF00700">
    <property type="entry name" value="Flagellin_C"/>
    <property type="match status" value="1"/>
</dbReference>
<dbReference type="RefSeq" id="WP_283740458.1">
    <property type="nucleotide sequence ID" value="NZ_JASJEV010000005.1"/>
</dbReference>
<dbReference type="Gene3D" id="1.20.1330.10">
    <property type="entry name" value="f41 fragment of flagellin, N-terminal domain"/>
    <property type="match status" value="1"/>
</dbReference>
<name>A0ABT7AGG0_9HYPH</name>
<comment type="caution">
    <text evidence="6">The sequence shown here is derived from an EMBL/GenBank/DDBJ whole genome shotgun (WGS) entry which is preliminary data.</text>
</comment>
<evidence type="ECO:0000259" key="4">
    <source>
        <dbReference type="Pfam" id="PF00669"/>
    </source>
</evidence>
<dbReference type="EMBL" id="JASJEV010000005">
    <property type="protein sequence ID" value="MDJ1158463.1"/>
    <property type="molecule type" value="Genomic_DNA"/>
</dbReference>
<dbReference type="PANTHER" id="PTHR42792:SF2">
    <property type="entry name" value="FLAGELLIN"/>
    <property type="match status" value="1"/>
</dbReference>
<comment type="subcellular location">
    <subcellularLocation>
        <location evidence="3">Secreted</location>
    </subcellularLocation>
    <subcellularLocation>
        <location evidence="3">Bacterial flagellum</location>
    </subcellularLocation>
</comment>
<dbReference type="InterPro" id="IPR001492">
    <property type="entry name" value="Flagellin"/>
</dbReference>